<sequence>MTLPALLPPALASPVAHAYARLSEVFPGLAVGELKTEERPPSGGGWVNAGELALGGAALDSFLEWDHLQVLRDHGAEARPDVVAGFGFHRYAWPAALLMTVPWFLLRRVPRLSPEDVSFHRTLGLMTIRVTEFSCLPEDPAAALPGARVAADEEALRAELRSAFAAHIEPVLDGFRPRTRRGKRALWGMATDDLIEGLWYIGNLLGEERRAMAELEELLPGTVKPYVGAPGFRDLTGPQGERLPTRDRATCCLFYTLRPDDTCVTCPRTCDTARVSRLLPSA</sequence>
<dbReference type="OrthoDB" id="5181364at2"/>
<dbReference type="AlphaFoldDB" id="A0A646KJR4"/>
<name>A0A646KJR4_STRJU</name>
<dbReference type="GO" id="GO:0051537">
    <property type="term" value="F:2 iron, 2 sulfur cluster binding"/>
    <property type="evidence" value="ECO:0007669"/>
    <property type="project" value="InterPro"/>
</dbReference>
<dbReference type="Pfam" id="PF11575">
    <property type="entry name" value="FhuF_C"/>
    <property type="match status" value="1"/>
</dbReference>
<accession>A0A646KJR4</accession>
<reference evidence="2 3" key="1">
    <citation type="submission" date="2019-05" db="EMBL/GenBank/DDBJ databases">
        <title>Comparative genomics and metabolomics analyses of clavulanic acid producing Streptomyces species provides insight into specialized metabolism and evolution of beta-lactam biosynthetic gene clusters.</title>
        <authorList>
            <person name="Moore M.A."/>
            <person name="Cruz-Morales P."/>
            <person name="Barona Gomez F."/>
            <person name="Kapil T."/>
        </authorList>
    </citation>
    <scope>NUCLEOTIDE SEQUENCE [LARGE SCALE GENOMIC DNA]</scope>
    <source>
        <strain evidence="2 3">NRRL 5741</strain>
    </source>
</reference>
<proteinExistence type="predicted"/>
<evidence type="ECO:0000313" key="3">
    <source>
        <dbReference type="Proteomes" id="UP000419138"/>
    </source>
</evidence>
<gene>
    <name evidence="2" type="ORF">FF041_20655</name>
</gene>
<evidence type="ECO:0000259" key="1">
    <source>
        <dbReference type="Pfam" id="PF11575"/>
    </source>
</evidence>
<organism evidence="2 3">
    <name type="scientific">Streptomyces jumonjinensis</name>
    <dbReference type="NCBI Taxonomy" id="1945"/>
    <lineage>
        <taxon>Bacteria</taxon>
        <taxon>Bacillati</taxon>
        <taxon>Actinomycetota</taxon>
        <taxon>Actinomycetes</taxon>
        <taxon>Kitasatosporales</taxon>
        <taxon>Streptomycetaceae</taxon>
        <taxon>Streptomyces</taxon>
    </lineage>
</organism>
<protein>
    <submittedName>
        <fullName evidence="2">(2Fe-2S)-binding protein</fullName>
    </submittedName>
</protein>
<dbReference type="Proteomes" id="UP000419138">
    <property type="component" value="Unassembled WGS sequence"/>
</dbReference>
<dbReference type="EMBL" id="VCLA01000155">
    <property type="protein sequence ID" value="MQT02519.1"/>
    <property type="molecule type" value="Genomic_DNA"/>
</dbReference>
<dbReference type="RefSeq" id="WP_153524135.1">
    <property type="nucleotide sequence ID" value="NZ_JBEPDZ010000009.1"/>
</dbReference>
<evidence type="ECO:0000313" key="2">
    <source>
        <dbReference type="EMBL" id="MQT02519.1"/>
    </source>
</evidence>
<feature type="domain" description="Ferric siderophore reductase C-terminal" evidence="1">
    <location>
        <begin position="248"/>
        <end position="268"/>
    </location>
</feature>
<keyword evidence="3" id="KW-1185">Reference proteome</keyword>
<dbReference type="InterPro" id="IPR024726">
    <property type="entry name" value="FhuF_C"/>
</dbReference>
<comment type="caution">
    <text evidence="2">The sequence shown here is derived from an EMBL/GenBank/DDBJ whole genome shotgun (WGS) entry which is preliminary data.</text>
</comment>